<sequence>MGLIEELRIKRADLLTEMEKIDREGAKVREDYEERLAGLRERRIPLEQQLTLVDKLIKVEGGK</sequence>
<protein>
    <submittedName>
        <fullName evidence="2">Uncharacterized protein</fullName>
    </submittedName>
</protein>
<accession>X1R8R4</accession>
<name>X1R8R4_9ZZZZ</name>
<comment type="caution">
    <text evidence="2">The sequence shown here is derived from an EMBL/GenBank/DDBJ whole genome shotgun (WGS) entry which is preliminary data.</text>
</comment>
<reference evidence="2" key="1">
    <citation type="journal article" date="2014" name="Front. Microbiol.">
        <title>High frequency of phylogenetically diverse reductive dehalogenase-homologous genes in deep subseafloor sedimentary metagenomes.</title>
        <authorList>
            <person name="Kawai M."/>
            <person name="Futagami T."/>
            <person name="Toyoda A."/>
            <person name="Takaki Y."/>
            <person name="Nishi S."/>
            <person name="Hori S."/>
            <person name="Arai W."/>
            <person name="Tsubouchi T."/>
            <person name="Morono Y."/>
            <person name="Uchiyama I."/>
            <person name="Ito T."/>
            <person name="Fujiyama A."/>
            <person name="Inagaki F."/>
            <person name="Takami H."/>
        </authorList>
    </citation>
    <scope>NUCLEOTIDE SEQUENCE</scope>
    <source>
        <strain evidence="2">Expedition CK06-06</strain>
    </source>
</reference>
<dbReference type="EMBL" id="BARW01000367">
    <property type="protein sequence ID" value="GAI63431.1"/>
    <property type="molecule type" value="Genomic_DNA"/>
</dbReference>
<dbReference type="AlphaFoldDB" id="X1R8R4"/>
<organism evidence="2">
    <name type="scientific">marine sediment metagenome</name>
    <dbReference type="NCBI Taxonomy" id="412755"/>
    <lineage>
        <taxon>unclassified sequences</taxon>
        <taxon>metagenomes</taxon>
        <taxon>ecological metagenomes</taxon>
    </lineage>
</organism>
<feature type="coiled-coil region" evidence="1">
    <location>
        <begin position="4"/>
        <end position="49"/>
    </location>
</feature>
<evidence type="ECO:0000313" key="2">
    <source>
        <dbReference type="EMBL" id="GAI63431.1"/>
    </source>
</evidence>
<gene>
    <name evidence="2" type="ORF">S12H4_01725</name>
</gene>
<proteinExistence type="predicted"/>
<evidence type="ECO:0000256" key="1">
    <source>
        <dbReference type="SAM" id="Coils"/>
    </source>
</evidence>
<keyword evidence="1" id="KW-0175">Coiled coil</keyword>